<protein>
    <recommendedName>
        <fullName evidence="1">Outer membrane protein beta-barrel domain-containing protein</fullName>
    </recommendedName>
</protein>
<feature type="domain" description="Outer membrane protein beta-barrel" evidence="1">
    <location>
        <begin position="9"/>
        <end position="103"/>
    </location>
</feature>
<dbReference type="AlphaFoldDB" id="A0A5J4QWZ9"/>
<name>A0A5J4QWZ9_9ZZZZ</name>
<sequence>GGLHPDIEPDYASIKSTIHYVGLPLLYGYQIVKSVPYGMSVFGGPQLRYIWNERNDITFDNFDQEGIREEFYPFNVSLLVGVAVSISPIFFDFRYEQGLNNISKSVIYNSTDWKEGTSNILLPRRDHVLSFSLGIMF</sequence>
<gene>
    <name evidence="2" type="ORF">EZS27_024791</name>
</gene>
<feature type="non-terminal residue" evidence="2">
    <location>
        <position position="1"/>
    </location>
</feature>
<organism evidence="2">
    <name type="scientific">termite gut metagenome</name>
    <dbReference type="NCBI Taxonomy" id="433724"/>
    <lineage>
        <taxon>unclassified sequences</taxon>
        <taxon>metagenomes</taxon>
        <taxon>organismal metagenomes</taxon>
    </lineage>
</organism>
<reference evidence="2" key="1">
    <citation type="submission" date="2019-03" db="EMBL/GenBank/DDBJ databases">
        <title>Single cell metagenomics reveals metabolic interactions within the superorganism composed of flagellate Streblomastix strix and complex community of Bacteroidetes bacteria on its surface.</title>
        <authorList>
            <person name="Treitli S.C."/>
            <person name="Kolisko M."/>
            <person name="Husnik F."/>
            <person name="Keeling P."/>
            <person name="Hampl V."/>
        </authorList>
    </citation>
    <scope>NUCLEOTIDE SEQUENCE</scope>
    <source>
        <strain evidence="2">STM</strain>
    </source>
</reference>
<dbReference type="Pfam" id="PF13568">
    <property type="entry name" value="OMP_b-brl_2"/>
    <property type="match status" value="1"/>
</dbReference>
<dbReference type="EMBL" id="SNRY01002235">
    <property type="protein sequence ID" value="KAA6326062.1"/>
    <property type="molecule type" value="Genomic_DNA"/>
</dbReference>
<evidence type="ECO:0000259" key="1">
    <source>
        <dbReference type="Pfam" id="PF13568"/>
    </source>
</evidence>
<proteinExistence type="predicted"/>
<accession>A0A5J4QWZ9</accession>
<dbReference type="InterPro" id="IPR025665">
    <property type="entry name" value="Beta-barrel_OMP_2"/>
</dbReference>
<comment type="caution">
    <text evidence="2">The sequence shown here is derived from an EMBL/GenBank/DDBJ whole genome shotgun (WGS) entry which is preliminary data.</text>
</comment>
<evidence type="ECO:0000313" key="2">
    <source>
        <dbReference type="EMBL" id="KAA6326062.1"/>
    </source>
</evidence>